<dbReference type="GO" id="GO:0007169">
    <property type="term" value="P:cell surface receptor protein tyrosine kinase signaling pathway"/>
    <property type="evidence" value="ECO:0007669"/>
    <property type="project" value="TreeGrafter"/>
</dbReference>
<reference evidence="10 11" key="1">
    <citation type="submission" date="2015-04" db="EMBL/GenBank/DDBJ databases">
        <authorList>
            <person name="Syromyatnikov M.Y."/>
            <person name="Popov V.N."/>
        </authorList>
    </citation>
    <scope>NUCLEOTIDE SEQUENCE [LARGE SCALE GENOMIC DNA]</scope>
</reference>
<evidence type="ECO:0000256" key="3">
    <source>
        <dbReference type="ARBA" id="ARBA00022989"/>
    </source>
</evidence>
<dbReference type="PANTHER" id="PTHR24416">
    <property type="entry name" value="TYROSINE-PROTEIN KINASE RECEPTOR"/>
    <property type="match status" value="1"/>
</dbReference>
<comment type="catalytic activity">
    <reaction evidence="5">
        <text>L-tyrosyl-[protein] + ATP = O-phospho-L-tyrosyl-[protein] + ADP + H(+)</text>
        <dbReference type="Rhea" id="RHEA:10596"/>
        <dbReference type="Rhea" id="RHEA-COMP:10136"/>
        <dbReference type="Rhea" id="RHEA-COMP:20101"/>
        <dbReference type="ChEBI" id="CHEBI:15378"/>
        <dbReference type="ChEBI" id="CHEBI:30616"/>
        <dbReference type="ChEBI" id="CHEBI:46858"/>
        <dbReference type="ChEBI" id="CHEBI:61978"/>
        <dbReference type="ChEBI" id="CHEBI:456216"/>
        <dbReference type="EC" id="2.7.10.1"/>
    </reaction>
</comment>
<dbReference type="PANTHER" id="PTHR24416:SF489">
    <property type="entry name" value="PROTEIN KINASE DOMAIN-CONTAINING PROTEIN"/>
    <property type="match status" value="1"/>
</dbReference>
<name>A0A1J1I326_9DIPT</name>
<dbReference type="InterPro" id="IPR028082">
    <property type="entry name" value="Peripla_BP_I"/>
</dbReference>
<dbReference type="Gene3D" id="3.40.50.2300">
    <property type="match status" value="2"/>
</dbReference>
<accession>A0A1J1I326</accession>
<evidence type="ECO:0000256" key="4">
    <source>
        <dbReference type="ARBA" id="ARBA00023136"/>
    </source>
</evidence>
<dbReference type="Pfam" id="PF01094">
    <property type="entry name" value="ANF_receptor"/>
    <property type="match status" value="1"/>
</dbReference>
<feature type="domain" description="Protein kinase" evidence="9">
    <location>
        <begin position="905"/>
        <end position="1179"/>
    </location>
</feature>
<feature type="transmembrane region" description="Helical" evidence="7">
    <location>
        <begin position="847"/>
        <end position="868"/>
    </location>
</feature>
<dbReference type="PRINTS" id="PR00109">
    <property type="entry name" value="TYRKINASE"/>
</dbReference>
<evidence type="ECO:0000256" key="6">
    <source>
        <dbReference type="PROSITE-ProRule" id="PRU10141"/>
    </source>
</evidence>
<dbReference type="InterPro" id="IPR001828">
    <property type="entry name" value="ANF_lig-bd_rcpt"/>
</dbReference>
<gene>
    <name evidence="10" type="ORF">CLUMA_CG007522</name>
</gene>
<keyword evidence="6" id="KW-0547">Nucleotide-binding</keyword>
<evidence type="ECO:0000313" key="10">
    <source>
        <dbReference type="EMBL" id="CRK93996.1"/>
    </source>
</evidence>
<keyword evidence="4 7" id="KW-0472">Membrane</keyword>
<dbReference type="SUPFAM" id="SSF53822">
    <property type="entry name" value="Periplasmic binding protein-like I"/>
    <property type="match status" value="1"/>
</dbReference>
<dbReference type="Gene3D" id="3.30.200.20">
    <property type="entry name" value="Phosphorylase Kinase, domain 1"/>
    <property type="match status" value="1"/>
</dbReference>
<keyword evidence="2 7" id="KW-0812">Transmembrane</keyword>
<dbReference type="GO" id="GO:0005524">
    <property type="term" value="F:ATP binding"/>
    <property type="evidence" value="ECO:0007669"/>
    <property type="project" value="UniProtKB-UniRule"/>
</dbReference>
<feature type="chain" id="PRO_5013244206" evidence="8">
    <location>
        <begin position="16"/>
        <end position="1328"/>
    </location>
</feature>
<dbReference type="GO" id="GO:0043235">
    <property type="term" value="C:receptor complex"/>
    <property type="evidence" value="ECO:0007669"/>
    <property type="project" value="TreeGrafter"/>
</dbReference>
<dbReference type="InterPro" id="IPR017441">
    <property type="entry name" value="Protein_kinase_ATP_BS"/>
</dbReference>
<dbReference type="OrthoDB" id="73209at2759"/>
<dbReference type="Proteomes" id="UP000183832">
    <property type="component" value="Unassembled WGS sequence"/>
</dbReference>
<dbReference type="CDD" id="cd00192">
    <property type="entry name" value="PTKc"/>
    <property type="match status" value="1"/>
</dbReference>
<evidence type="ECO:0000259" key="9">
    <source>
        <dbReference type="PROSITE" id="PS50011"/>
    </source>
</evidence>
<dbReference type="InterPro" id="IPR020635">
    <property type="entry name" value="Tyr_kinase_cat_dom"/>
</dbReference>
<keyword evidence="6" id="KW-0067">ATP-binding</keyword>
<dbReference type="Gene3D" id="1.10.510.10">
    <property type="entry name" value="Transferase(Phosphotransferase) domain 1"/>
    <property type="match status" value="1"/>
</dbReference>
<comment type="subcellular location">
    <subcellularLocation>
        <location evidence="1">Membrane</location>
        <topology evidence="1">Single-pass membrane protein</topology>
    </subcellularLocation>
</comment>
<dbReference type="InterPro" id="IPR050122">
    <property type="entry name" value="RTK"/>
</dbReference>
<proteinExistence type="predicted"/>
<dbReference type="SMART" id="SM00219">
    <property type="entry name" value="TyrKc"/>
    <property type="match status" value="1"/>
</dbReference>
<evidence type="ECO:0000256" key="2">
    <source>
        <dbReference type="ARBA" id="ARBA00022692"/>
    </source>
</evidence>
<dbReference type="InterPro" id="IPR000719">
    <property type="entry name" value="Prot_kinase_dom"/>
</dbReference>
<dbReference type="InterPro" id="IPR008266">
    <property type="entry name" value="Tyr_kinase_AS"/>
</dbReference>
<organism evidence="10 11">
    <name type="scientific">Clunio marinus</name>
    <dbReference type="NCBI Taxonomy" id="568069"/>
    <lineage>
        <taxon>Eukaryota</taxon>
        <taxon>Metazoa</taxon>
        <taxon>Ecdysozoa</taxon>
        <taxon>Arthropoda</taxon>
        <taxon>Hexapoda</taxon>
        <taxon>Insecta</taxon>
        <taxon>Pterygota</taxon>
        <taxon>Neoptera</taxon>
        <taxon>Endopterygota</taxon>
        <taxon>Diptera</taxon>
        <taxon>Nematocera</taxon>
        <taxon>Chironomoidea</taxon>
        <taxon>Chironomidae</taxon>
        <taxon>Clunio</taxon>
    </lineage>
</organism>
<keyword evidence="8" id="KW-0732">Signal</keyword>
<keyword evidence="11" id="KW-1185">Reference proteome</keyword>
<dbReference type="Pfam" id="PF07714">
    <property type="entry name" value="PK_Tyr_Ser-Thr"/>
    <property type="match status" value="1"/>
</dbReference>
<evidence type="ECO:0000256" key="8">
    <source>
        <dbReference type="SAM" id="SignalP"/>
    </source>
</evidence>
<evidence type="ECO:0000256" key="7">
    <source>
        <dbReference type="SAM" id="Phobius"/>
    </source>
</evidence>
<feature type="binding site" evidence="6">
    <location>
        <position position="939"/>
    </location>
    <ligand>
        <name>ATP</name>
        <dbReference type="ChEBI" id="CHEBI:30616"/>
    </ligand>
</feature>
<feature type="signal peptide" evidence="8">
    <location>
        <begin position="1"/>
        <end position="15"/>
    </location>
</feature>
<protein>
    <submittedName>
        <fullName evidence="10">CLUMA_CG007522, isoform A</fullName>
    </submittedName>
</protein>
<sequence length="1328" mass="152166">MRLFIIMLMISSALSTQKYFNHSCSLDKPQIDSTFPTVSLESLELQVTHRITHQLVTRVFAIFLREILDFEFIEISESLDGIVSLSTEDKVIEYATLMELNRDSNPAINLEVWITPDAHLKFPDRVRQGGSLSDDLTRYGLFIQKSFATREYSYKDFIASNPTYNEIIKDFRIDENTIIKYVDKNNEHRGVFRPPQCFSATEPCVAVLTSHYHDLKFFINHVKKFKLKMNIFFMGDRLSETIRLLNSLVTANNLKKKNFSDKFLVLHWTPSEIISGSMIYHPLTMPNCELYKNDSYSCRYDIIPVSVYFNDKVEESDDLMDIIKRLKFPSLKSMIQLYETVLPKIERLYLKHRAHEETTETVGDYYNEIACKWLQMNKNIYNLDHKDSWIRKLDDRREISIGGIFPEPKTGREYDGIPAVINIAKEIINNNMNILPGYKLEVKIANSECKPDLVLRHFINYYSHRKHLVGVLGPSCSEAVEPIAGISKHFKMSVITYSAEGISFDDRKEFPHFFRTIGETKMYEDVYAKLLIEMNWKRLAALTEDGMKYTQYITNMDAKLKEKNIHLIVNQKFPRASSQESQLKSFKTYLKGLRDNYRAKIIIADVHDHTLISLIMCAASKLQMTAKTGYVWFLPVYVSMKINDTGLQQFNKSCTESEIRSAMDGHLSLSYSAFGNDDDLIEGNQTIKEWKEKYLEESNMNRTYYSDYAGYTYDAIWVYVKALQQLIKEDSPRHRYMRNLHSDETMEKISDLISEMNFQGVSGRVQFSRGGSRFVDINILQWQKNDFVLIGTYKPKISNRTAIGGDLIINGKLWWASGEKPTDGTESCTLKGIADAFNVDCHTISTFLIMTFCVVVVLACSASSFLFWKRRYDKKLIENSQIMANYGMVVNGVELTKWEVPRANIVINRKLGEGAFGTVYGGEALINEDDDGWTAVAIKTLKLGSNAENRLDFLAESETMKRFDHKNIVKLLGVCLQTEPLYSIMEFMLYGDLKTYLLARRHLVNDKINDDSDVCPKRLTLMALDVARGLSYLASMSYVHRDIACRNCMINAQRIVKIGDFGMARSTFQSDYYRFARKGMLPVRWMAPESIDGGRFSHASDIWSYGVLLFEIVTLGVFPFADMNNNEVFEHVKAGNSIKIPHTCKPHLKALMSSCFNMDPDKRPDASEIVEFISKSPRMLTPCMDVPKPSLKNQVNLIDGDNSQIETFESFNDNRDRSHTPATTVDILRPSVSSSALQNHSNHFISQSDNHEYIDMKIPKKLNGSYLSDVSPDLTATLPNGNYNPVEPLLVTRPEISKSNLSLMKYMPMCGFGKNSNRSSPDECTSAL</sequence>
<dbReference type="GO" id="GO:0005886">
    <property type="term" value="C:plasma membrane"/>
    <property type="evidence" value="ECO:0007669"/>
    <property type="project" value="TreeGrafter"/>
</dbReference>
<dbReference type="CDD" id="cd06366">
    <property type="entry name" value="PBP1_GABAb_receptor"/>
    <property type="match status" value="1"/>
</dbReference>
<evidence type="ECO:0000256" key="5">
    <source>
        <dbReference type="ARBA" id="ARBA00051243"/>
    </source>
</evidence>
<dbReference type="PROSITE" id="PS00109">
    <property type="entry name" value="PROTEIN_KINASE_TYR"/>
    <property type="match status" value="1"/>
</dbReference>
<dbReference type="FunFam" id="1.10.510.10:FF:001227">
    <property type="entry name" value="Tyrosine-protein kinase receptor"/>
    <property type="match status" value="1"/>
</dbReference>
<dbReference type="PROSITE" id="PS00107">
    <property type="entry name" value="PROTEIN_KINASE_ATP"/>
    <property type="match status" value="1"/>
</dbReference>
<keyword evidence="3 7" id="KW-1133">Transmembrane helix</keyword>
<dbReference type="EMBL" id="CVRI01000038">
    <property type="protein sequence ID" value="CRK93996.1"/>
    <property type="molecule type" value="Genomic_DNA"/>
</dbReference>
<evidence type="ECO:0000313" key="11">
    <source>
        <dbReference type="Proteomes" id="UP000183832"/>
    </source>
</evidence>
<dbReference type="PROSITE" id="PS50011">
    <property type="entry name" value="PROTEIN_KINASE_DOM"/>
    <property type="match status" value="1"/>
</dbReference>
<evidence type="ECO:0000256" key="1">
    <source>
        <dbReference type="ARBA" id="ARBA00004167"/>
    </source>
</evidence>
<dbReference type="InterPro" id="IPR001245">
    <property type="entry name" value="Ser-Thr/Tyr_kinase_cat_dom"/>
</dbReference>
<dbReference type="SUPFAM" id="SSF56112">
    <property type="entry name" value="Protein kinase-like (PK-like)"/>
    <property type="match status" value="1"/>
</dbReference>
<dbReference type="GO" id="GO:0004714">
    <property type="term" value="F:transmembrane receptor protein tyrosine kinase activity"/>
    <property type="evidence" value="ECO:0007669"/>
    <property type="project" value="UniProtKB-EC"/>
</dbReference>
<dbReference type="STRING" id="568069.A0A1J1I326"/>
<dbReference type="InterPro" id="IPR011009">
    <property type="entry name" value="Kinase-like_dom_sf"/>
</dbReference>